<sequence length="84" mass="10246">MQKHYKHLKEDSPYWPDNSIYFLIDSTFIHFPYFRIDEQKTIVLNQIKKIKTQLGIPISDYCILTNHYHIKFYLKNGLDLKRVK</sequence>
<dbReference type="EMBL" id="MNUU01000004">
    <property type="protein sequence ID" value="OIO08676.1"/>
    <property type="molecule type" value="Genomic_DNA"/>
</dbReference>
<dbReference type="Proteomes" id="UP000183192">
    <property type="component" value="Unassembled WGS sequence"/>
</dbReference>
<organism evidence="1 2">
    <name type="scientific">Candidatus Falkowbacteria bacterium CG1_02_37_44</name>
    <dbReference type="NCBI Taxonomy" id="1805146"/>
    <lineage>
        <taxon>Bacteria</taxon>
        <taxon>Candidatus Falkowiibacteriota</taxon>
    </lineage>
</organism>
<reference evidence="1 2" key="1">
    <citation type="journal article" date="2016" name="Environ. Microbiol.">
        <title>Genomic resolution of a cold subsurface aquifer community provides metabolic insights for novel microbes adapted to high CO concentrations.</title>
        <authorList>
            <person name="Probst A.J."/>
            <person name="Castelle C.J."/>
            <person name="Singh A."/>
            <person name="Brown C.T."/>
            <person name="Anantharaman K."/>
            <person name="Sharon I."/>
            <person name="Hug L.A."/>
            <person name="Burstein D."/>
            <person name="Emerson J.B."/>
            <person name="Thomas B.C."/>
            <person name="Banfield J.F."/>
        </authorList>
    </citation>
    <scope>NUCLEOTIDE SEQUENCE [LARGE SCALE GENOMIC DNA]</scope>
    <source>
        <strain evidence="1">CG1_02_37_44</strain>
    </source>
</reference>
<gene>
    <name evidence="1" type="ORF">AUJ27_00205</name>
</gene>
<evidence type="ECO:0000313" key="2">
    <source>
        <dbReference type="Proteomes" id="UP000183192"/>
    </source>
</evidence>
<proteinExistence type="predicted"/>
<accession>A0A1J4T900</accession>
<dbReference type="InterPro" id="IPR036515">
    <property type="entry name" value="Transposase_17_sf"/>
</dbReference>
<evidence type="ECO:0008006" key="3">
    <source>
        <dbReference type="Google" id="ProtNLM"/>
    </source>
</evidence>
<evidence type="ECO:0000313" key="1">
    <source>
        <dbReference type="EMBL" id="OIO08676.1"/>
    </source>
</evidence>
<protein>
    <recommendedName>
        <fullName evidence="3">Transposase IS200-like domain-containing protein</fullName>
    </recommendedName>
</protein>
<comment type="caution">
    <text evidence="1">The sequence shown here is derived from an EMBL/GenBank/DDBJ whole genome shotgun (WGS) entry which is preliminary data.</text>
</comment>
<dbReference type="GO" id="GO:0004803">
    <property type="term" value="F:transposase activity"/>
    <property type="evidence" value="ECO:0007669"/>
    <property type="project" value="InterPro"/>
</dbReference>
<dbReference type="AlphaFoldDB" id="A0A1J4T900"/>
<name>A0A1J4T900_9BACT</name>
<dbReference type="SUPFAM" id="SSF143422">
    <property type="entry name" value="Transposase IS200-like"/>
    <property type="match status" value="1"/>
</dbReference>
<dbReference type="GO" id="GO:0006313">
    <property type="term" value="P:DNA transposition"/>
    <property type="evidence" value="ECO:0007669"/>
    <property type="project" value="InterPro"/>
</dbReference>
<dbReference type="Gene3D" id="3.30.70.1290">
    <property type="entry name" value="Transposase IS200-like"/>
    <property type="match status" value="1"/>
</dbReference>
<dbReference type="STRING" id="1805146.AUJ27_00205"/>
<dbReference type="GO" id="GO:0003677">
    <property type="term" value="F:DNA binding"/>
    <property type="evidence" value="ECO:0007669"/>
    <property type="project" value="InterPro"/>
</dbReference>